<protein>
    <submittedName>
        <fullName evidence="2">DUF1758 domain-containing protein</fullName>
    </submittedName>
</protein>
<keyword evidence="3" id="KW-1185">Reference proteome</keyword>
<evidence type="ECO:0000313" key="2">
    <source>
        <dbReference type="EMBL" id="GFY28746.1"/>
    </source>
</evidence>
<accession>A0A8X6W6H6</accession>
<dbReference type="AlphaFoldDB" id="A0A8X6W6H6"/>
<proteinExistence type="predicted"/>
<reference evidence="2" key="1">
    <citation type="submission" date="2020-08" db="EMBL/GenBank/DDBJ databases">
        <title>Multicomponent nature underlies the extraordinary mechanical properties of spider dragline silk.</title>
        <authorList>
            <person name="Kono N."/>
            <person name="Nakamura H."/>
            <person name="Mori M."/>
            <person name="Yoshida Y."/>
            <person name="Ohtoshi R."/>
            <person name="Malay A.D."/>
            <person name="Moran D.A.P."/>
            <person name="Tomita M."/>
            <person name="Numata K."/>
            <person name="Arakawa K."/>
        </authorList>
    </citation>
    <scope>NUCLEOTIDE SEQUENCE</scope>
</reference>
<comment type="caution">
    <text evidence="2">The sequence shown here is derived from an EMBL/GenBank/DDBJ whole genome shotgun (WGS) entry which is preliminary data.</text>
</comment>
<sequence>MSIVKLKKDELKLVAEEMGFTVPMDAKRVDLKRLIEESDVYKEDYEFVKTVIEQAELELAQLRTNASNSETSFNGGETEMSIDVFIKSVRTLTIKVPSKSEEWGFFFTSLERAYSNNNVLERFRAEILLNLLEERASNILTYITEKELNNYKEIKSIILREFEPTAHAVLENFRNACRENETHVQFALRLTTNFKYYLKLRKVTDFDTLKELIESDKMFQTLDRETAAHINIRQSEDWFRPLQLGKEWDLYFTSSGKPVIETRKDHNYSKLKPFKTAPKVFFNEEKKNCDLCLRNQEYQKLYREFLKELTELTKWHHVPPEQNSTDIISRELDPGRIQRSVWWWFGPAFLEVSSVNFPRYVDETHNCKHYQRELKDNQVESMCFLGQNREILPIIDRCSSFLKLQRILAWCVRFKQMQEIHYR</sequence>
<name>A0A8X6W6H6_TRICX</name>
<evidence type="ECO:0000256" key="1">
    <source>
        <dbReference type="SAM" id="Coils"/>
    </source>
</evidence>
<dbReference type="EMBL" id="BMAU01021386">
    <property type="protein sequence ID" value="GFY28746.1"/>
    <property type="molecule type" value="Genomic_DNA"/>
</dbReference>
<feature type="coiled-coil region" evidence="1">
    <location>
        <begin position="45"/>
        <end position="72"/>
    </location>
</feature>
<evidence type="ECO:0000313" key="3">
    <source>
        <dbReference type="Proteomes" id="UP000887159"/>
    </source>
</evidence>
<dbReference type="Proteomes" id="UP000887159">
    <property type="component" value="Unassembled WGS sequence"/>
</dbReference>
<keyword evidence="1" id="KW-0175">Coiled coil</keyword>
<gene>
    <name evidence="2" type="primary">AVEN_72814_1</name>
    <name evidence="2" type="ORF">TNCV_3441131</name>
</gene>
<dbReference type="PANTHER" id="PTHR46888">
    <property type="entry name" value="ZINC KNUCKLE DOMAINCONTAINING PROTEIN-RELATED"/>
    <property type="match status" value="1"/>
</dbReference>
<organism evidence="2 3">
    <name type="scientific">Trichonephila clavipes</name>
    <name type="common">Golden silk orbweaver</name>
    <name type="synonym">Nephila clavipes</name>
    <dbReference type="NCBI Taxonomy" id="2585209"/>
    <lineage>
        <taxon>Eukaryota</taxon>
        <taxon>Metazoa</taxon>
        <taxon>Ecdysozoa</taxon>
        <taxon>Arthropoda</taxon>
        <taxon>Chelicerata</taxon>
        <taxon>Arachnida</taxon>
        <taxon>Araneae</taxon>
        <taxon>Araneomorphae</taxon>
        <taxon>Entelegynae</taxon>
        <taxon>Araneoidea</taxon>
        <taxon>Nephilidae</taxon>
        <taxon>Trichonephila</taxon>
    </lineage>
</organism>
<dbReference type="PANTHER" id="PTHR46888:SF1">
    <property type="entry name" value="RIBONUCLEASE H"/>
    <property type="match status" value="1"/>
</dbReference>